<dbReference type="RefSeq" id="XP_028884926.1">
    <property type="nucleotide sequence ID" value="XM_029023730.1"/>
</dbReference>
<feature type="region of interest" description="Disordered" evidence="1">
    <location>
        <begin position="459"/>
        <end position="487"/>
    </location>
</feature>
<organism evidence="2 3">
    <name type="scientific">Trypanosoma theileri</name>
    <dbReference type="NCBI Taxonomy" id="67003"/>
    <lineage>
        <taxon>Eukaryota</taxon>
        <taxon>Discoba</taxon>
        <taxon>Euglenozoa</taxon>
        <taxon>Kinetoplastea</taxon>
        <taxon>Metakinetoplastina</taxon>
        <taxon>Trypanosomatida</taxon>
        <taxon>Trypanosomatidae</taxon>
        <taxon>Trypanosoma</taxon>
    </lineage>
</organism>
<dbReference type="GeneID" id="39983510"/>
<protein>
    <submittedName>
        <fullName evidence="2">Uncharacterized protein</fullName>
    </submittedName>
</protein>
<accession>A0A1X0P374</accession>
<name>A0A1X0P374_9TRYP</name>
<evidence type="ECO:0000313" key="3">
    <source>
        <dbReference type="Proteomes" id="UP000192257"/>
    </source>
</evidence>
<dbReference type="Proteomes" id="UP000192257">
    <property type="component" value="Unassembled WGS sequence"/>
</dbReference>
<dbReference type="VEuPathDB" id="TriTrypDB:TM35_000072840"/>
<gene>
    <name evidence="2" type="ORF">TM35_000072840</name>
</gene>
<sequence>MVLHISLVGKSNHSPPTRLDLLEKLRRFSPRAYHATRSYLWTEDNLFTNLSPVKIITAVAPKGDCDCCYYYAFKADLSCGGNNEDVRVVAMLLLDLTAAVEEIAAIITEQEDVGEEDVSDVLLVELADVVEQSEERRRAYLRRWAAEEHNYHRKMVNRVVLSSGDLFILPLSLPYTTFIQNESEKENDKIKVSLAFLSLDKETKEHCRERELTEALHDWANGVERVMREESWHLAIVSIPASVAELINVYPHLVQKALLHHSVREPLHWLQSGTLASISSSHAEDIVRVVIQEYRILVQNNRYVRVPLRMPRYTFAHFYCTSIPPSLRSEPLVVNYSSNTQKNNLNIVTDEKEVLLGLQLTIALHRLRCEVPGSHKEVIEQFLKDLQRRNDETSMISNVVNDPNDVLSQRRLNRLRRRMMPVASMQGHSTDWMRTYAQEAARMYDVTDKEFARFDENMLNSSESDSSSQEENNTDKYESDDDTISTTEDEIHAVEREIEEMEPLLEAKMREAVLGRDGVCSGNENETAALAAVAENVLFRETVQMLAHDDDPCRS</sequence>
<evidence type="ECO:0000313" key="2">
    <source>
        <dbReference type="EMBL" id="ORC90860.1"/>
    </source>
</evidence>
<keyword evidence="3" id="KW-1185">Reference proteome</keyword>
<dbReference type="EMBL" id="NBCO01000007">
    <property type="protein sequence ID" value="ORC90860.1"/>
    <property type="molecule type" value="Genomic_DNA"/>
</dbReference>
<dbReference type="OrthoDB" id="251582at2759"/>
<proteinExistence type="predicted"/>
<reference evidence="2 3" key="1">
    <citation type="submission" date="2017-03" db="EMBL/GenBank/DDBJ databases">
        <title>An alternative strategy for trypanosome survival in the mammalian bloodstream revealed through genome and transcriptome analysis of the ubiquitous bovine parasite Trypanosoma (Megatrypanum) theileri.</title>
        <authorList>
            <person name="Kelly S."/>
            <person name="Ivens A."/>
            <person name="Mott A."/>
            <person name="O'Neill E."/>
            <person name="Emms D."/>
            <person name="Macleod O."/>
            <person name="Voorheis P."/>
            <person name="Matthews J."/>
            <person name="Matthews K."/>
            <person name="Carrington M."/>
        </authorList>
    </citation>
    <scope>NUCLEOTIDE SEQUENCE [LARGE SCALE GENOMIC DNA]</scope>
    <source>
        <strain evidence="2">Edinburgh</strain>
    </source>
</reference>
<dbReference type="AlphaFoldDB" id="A0A1X0P374"/>
<comment type="caution">
    <text evidence="2">The sequence shown here is derived from an EMBL/GenBank/DDBJ whole genome shotgun (WGS) entry which is preliminary data.</text>
</comment>
<feature type="compositionally biased region" description="Low complexity" evidence="1">
    <location>
        <begin position="459"/>
        <end position="471"/>
    </location>
</feature>
<evidence type="ECO:0000256" key="1">
    <source>
        <dbReference type="SAM" id="MobiDB-lite"/>
    </source>
</evidence>